<proteinExistence type="predicted"/>
<keyword evidence="3" id="KW-1185">Reference proteome</keyword>
<dbReference type="Proteomes" id="UP000236520">
    <property type="component" value="Unassembled WGS sequence"/>
</dbReference>
<dbReference type="Gene3D" id="3.30.70.100">
    <property type="match status" value="1"/>
</dbReference>
<feature type="domain" description="EthD" evidence="1">
    <location>
        <begin position="11"/>
        <end position="97"/>
    </location>
</feature>
<dbReference type="SUPFAM" id="SSF54909">
    <property type="entry name" value="Dimeric alpha+beta barrel"/>
    <property type="match status" value="1"/>
</dbReference>
<evidence type="ECO:0000259" key="1">
    <source>
        <dbReference type="Pfam" id="PF07110"/>
    </source>
</evidence>
<comment type="caution">
    <text evidence="2">The sequence shown here is derived from an EMBL/GenBank/DDBJ whole genome shotgun (WGS) entry which is preliminary data.</text>
</comment>
<dbReference type="Pfam" id="PF07110">
    <property type="entry name" value="EthD"/>
    <property type="match status" value="1"/>
</dbReference>
<accession>A0A2J7Z675</accession>
<dbReference type="GO" id="GO:0016491">
    <property type="term" value="F:oxidoreductase activity"/>
    <property type="evidence" value="ECO:0007669"/>
    <property type="project" value="InterPro"/>
</dbReference>
<dbReference type="AlphaFoldDB" id="A0A2J7Z675"/>
<dbReference type="RefSeq" id="WP_102933900.1">
    <property type="nucleotide sequence ID" value="NZ_LJIW01000001.1"/>
</dbReference>
<organism evidence="2 3">
    <name type="scientific">Streptomyces malaysiensis</name>
    <dbReference type="NCBI Taxonomy" id="92644"/>
    <lineage>
        <taxon>Bacteria</taxon>
        <taxon>Bacillati</taxon>
        <taxon>Actinomycetota</taxon>
        <taxon>Actinomycetes</taxon>
        <taxon>Kitasatosporales</taxon>
        <taxon>Streptomycetaceae</taxon>
        <taxon>Streptomyces</taxon>
        <taxon>Streptomyces violaceusniger group</taxon>
    </lineage>
</organism>
<evidence type="ECO:0000313" key="3">
    <source>
        <dbReference type="Proteomes" id="UP000236520"/>
    </source>
</evidence>
<dbReference type="EMBL" id="LJIW01000001">
    <property type="protein sequence ID" value="PNG95767.1"/>
    <property type="molecule type" value="Genomic_DNA"/>
</dbReference>
<name>A0A2J7Z675_STRMQ</name>
<reference evidence="2 3" key="1">
    <citation type="submission" date="2015-09" db="EMBL/GenBank/DDBJ databases">
        <title>Genome sequence, genome mining and natural product profiling of a biocontrol bacterium Streptomyces malaysiensis F913.</title>
        <authorList>
            <person name="Xu Y."/>
            <person name="Wei J."/>
            <person name="Xie J."/>
            <person name="Li T."/>
            <person name="Zhou Z."/>
        </authorList>
    </citation>
    <scope>NUCLEOTIDE SEQUENCE [LARGE SCALE GENOMIC DNA]</scope>
    <source>
        <strain evidence="2 3">F913</strain>
    </source>
</reference>
<sequence length="118" mass="13488">MITTIALLKARDGLSQDEFIDYYEHHHVPLILSLAPPPDYYARNYLPETGQRGFPADFDVMTHMKFADESTRRAWLGLVLAEDSGVAEDEARFLDRSRTRSWTVEEHISTAPGHDSPR</sequence>
<evidence type="ECO:0000313" key="2">
    <source>
        <dbReference type="EMBL" id="PNG95767.1"/>
    </source>
</evidence>
<dbReference type="InterPro" id="IPR011008">
    <property type="entry name" value="Dimeric_a/b-barrel"/>
</dbReference>
<dbReference type="InterPro" id="IPR009799">
    <property type="entry name" value="EthD_dom"/>
</dbReference>
<gene>
    <name evidence="2" type="ORF">SMF913_11792</name>
</gene>
<protein>
    <recommendedName>
        <fullName evidence="1">EthD domain-containing protein</fullName>
    </recommendedName>
</protein>